<organism evidence="5 6">
    <name type="scientific">Thermosediminibacter oceani (strain ATCC BAA-1034 / DSM 16646 / JW/IW-1228P)</name>
    <dbReference type="NCBI Taxonomy" id="555079"/>
    <lineage>
        <taxon>Bacteria</taxon>
        <taxon>Bacillati</taxon>
        <taxon>Bacillota</taxon>
        <taxon>Clostridia</taxon>
        <taxon>Thermosediminibacterales</taxon>
        <taxon>Thermosediminibacteraceae</taxon>
        <taxon>Thermosediminibacter</taxon>
    </lineage>
</organism>
<proteinExistence type="predicted"/>
<evidence type="ECO:0000256" key="2">
    <source>
        <dbReference type="SAM" id="MobiDB-lite"/>
    </source>
</evidence>
<feature type="transmembrane region" description="Helical" evidence="3">
    <location>
        <begin position="34"/>
        <end position="55"/>
    </location>
</feature>
<dbReference type="InterPro" id="IPR011055">
    <property type="entry name" value="Dup_hybrid_motif"/>
</dbReference>
<gene>
    <name evidence="5" type="ordered locus">Toce_2268</name>
</gene>
<reference evidence="5 6" key="1">
    <citation type="journal article" date="2010" name="Stand. Genomic Sci.">
        <title>Complete genome sequence of Thermosediminibacter oceani type strain (JW/IW-1228P).</title>
        <authorList>
            <person name="Pitluck S."/>
            <person name="Yasawong M."/>
            <person name="Munk C."/>
            <person name="Nolan M."/>
            <person name="Lapidus A."/>
            <person name="Lucas S."/>
            <person name="Glavina Del Rio T."/>
            <person name="Tice H."/>
            <person name="Cheng J.F."/>
            <person name="Bruce D."/>
            <person name="Detter C."/>
            <person name="Tapia R."/>
            <person name="Han C."/>
            <person name="Goodwin L."/>
            <person name="Liolios K."/>
            <person name="Ivanova N."/>
            <person name="Mavromatis K."/>
            <person name="Mikhailova N."/>
            <person name="Pati A."/>
            <person name="Chen A."/>
            <person name="Palaniappan K."/>
            <person name="Land M."/>
            <person name="Hauser L."/>
            <person name="Chang Y.J."/>
            <person name="Jeffries C.D."/>
            <person name="Rohde M."/>
            <person name="Spring S."/>
            <person name="Sikorski J."/>
            <person name="Goker M."/>
            <person name="Woyke T."/>
            <person name="Bristow J."/>
            <person name="Eisen J.A."/>
            <person name="Markowitz V."/>
            <person name="Hugenholtz P."/>
            <person name="Kyrpides N.C."/>
            <person name="Klenk H.P."/>
        </authorList>
    </citation>
    <scope>NUCLEOTIDE SEQUENCE [LARGE SCALE GENOMIC DNA]</scope>
    <source>
        <strain evidence="6">ATCC BAA-1034 / DSM 16646 / JW/IW-1228P</strain>
    </source>
</reference>
<evidence type="ECO:0000259" key="4">
    <source>
        <dbReference type="Pfam" id="PF01551"/>
    </source>
</evidence>
<dbReference type="KEGG" id="toc:Toce_2268"/>
<dbReference type="STRING" id="555079.Toce_2268"/>
<feature type="domain" description="M23ase beta-sheet core" evidence="4">
    <location>
        <begin position="205"/>
        <end position="299"/>
    </location>
</feature>
<dbReference type="InterPro" id="IPR050570">
    <property type="entry name" value="Cell_wall_metabolism_enzyme"/>
</dbReference>
<evidence type="ECO:0000313" key="6">
    <source>
        <dbReference type="Proteomes" id="UP000000272"/>
    </source>
</evidence>
<evidence type="ECO:0000256" key="1">
    <source>
        <dbReference type="SAM" id="Coils"/>
    </source>
</evidence>
<dbReference type="EMBL" id="CP002131">
    <property type="protein sequence ID" value="ADL08977.1"/>
    <property type="molecule type" value="Genomic_DNA"/>
</dbReference>
<keyword evidence="3" id="KW-0472">Membrane</keyword>
<dbReference type="Gene3D" id="2.70.70.10">
    <property type="entry name" value="Glucose Permease (Domain IIA)"/>
    <property type="match status" value="1"/>
</dbReference>
<dbReference type="AlphaFoldDB" id="D9S198"/>
<dbReference type="SUPFAM" id="SSF51261">
    <property type="entry name" value="Duplicated hybrid motif"/>
    <property type="match status" value="1"/>
</dbReference>
<dbReference type="RefSeq" id="WP_013276982.1">
    <property type="nucleotide sequence ID" value="NC_014377.1"/>
</dbReference>
<keyword evidence="3" id="KW-0812">Transmembrane</keyword>
<protein>
    <submittedName>
        <fullName evidence="5">Peptidase M23</fullName>
    </submittedName>
</protein>
<dbReference type="PANTHER" id="PTHR21666">
    <property type="entry name" value="PEPTIDASE-RELATED"/>
    <property type="match status" value="1"/>
</dbReference>
<dbReference type="FunFam" id="2.70.70.10:FF:000006">
    <property type="entry name" value="M23 family peptidase"/>
    <property type="match status" value="1"/>
</dbReference>
<name>D9S198_THEOJ</name>
<feature type="coiled-coil region" evidence="1">
    <location>
        <begin position="57"/>
        <end position="111"/>
    </location>
</feature>
<evidence type="ECO:0000256" key="3">
    <source>
        <dbReference type="SAM" id="Phobius"/>
    </source>
</evidence>
<sequence>MKGNKRGGFITLMIIPHSEKPTFSISVTLSLIKLMKYIAAGTAVLLAGASVYFFLSYRELKARNEELSDKAGKYEAIQDRIEYFEEKTRSMEEKVKKLEELDASLREMLKNDPALKAQLDRKTSPPSQPAGLASRSGIDRQRALEQLEELDRRLEEQENNLEQLVAALEARNKRLACTPSIWPIRGRVTSGFGYRRSPFGRSTEFHDGLDIAAPYGSPIKATADGKVTFAGYKSGYGYTVEISHGYGIETAYSHVSRILVKAGQRVKKGDTIARVGSSGRSTGPHLHYMVKVNGMPRNPEEYLD</sequence>
<dbReference type="Pfam" id="PF01551">
    <property type="entry name" value="Peptidase_M23"/>
    <property type="match status" value="1"/>
</dbReference>
<dbReference type="InterPro" id="IPR016047">
    <property type="entry name" value="M23ase_b-sheet_dom"/>
</dbReference>
<dbReference type="HOGENOM" id="CLU_029425_2_4_9"/>
<keyword evidence="6" id="KW-1185">Reference proteome</keyword>
<feature type="region of interest" description="Disordered" evidence="2">
    <location>
        <begin position="114"/>
        <end position="138"/>
    </location>
</feature>
<dbReference type="eggNOG" id="COG4487">
    <property type="taxonomic scope" value="Bacteria"/>
</dbReference>
<dbReference type="PANTHER" id="PTHR21666:SF270">
    <property type="entry name" value="MUREIN HYDROLASE ACTIVATOR ENVC"/>
    <property type="match status" value="1"/>
</dbReference>
<dbReference type="GO" id="GO:0004222">
    <property type="term" value="F:metalloendopeptidase activity"/>
    <property type="evidence" value="ECO:0007669"/>
    <property type="project" value="TreeGrafter"/>
</dbReference>
<feature type="coiled-coil region" evidence="1">
    <location>
        <begin position="140"/>
        <end position="178"/>
    </location>
</feature>
<dbReference type="CDD" id="cd12797">
    <property type="entry name" value="M23_peptidase"/>
    <property type="match status" value="1"/>
</dbReference>
<accession>D9S198</accession>
<keyword evidence="1" id="KW-0175">Coiled coil</keyword>
<keyword evidence="3" id="KW-1133">Transmembrane helix</keyword>
<dbReference type="eggNOG" id="COG0739">
    <property type="taxonomic scope" value="Bacteria"/>
</dbReference>
<dbReference type="Proteomes" id="UP000000272">
    <property type="component" value="Chromosome"/>
</dbReference>
<evidence type="ECO:0000313" key="5">
    <source>
        <dbReference type="EMBL" id="ADL08977.1"/>
    </source>
</evidence>